<dbReference type="AlphaFoldDB" id="A0A6B1DRI1"/>
<proteinExistence type="predicted"/>
<dbReference type="PANTHER" id="PTHR34351:SF2">
    <property type="entry name" value="DUF58 DOMAIN-CONTAINING PROTEIN"/>
    <property type="match status" value="1"/>
</dbReference>
<keyword evidence="1" id="KW-1133">Transmembrane helix</keyword>
<gene>
    <name evidence="3" type="ORF">F4Y08_06045</name>
</gene>
<protein>
    <submittedName>
        <fullName evidence="3">DUF58 domain-containing protein</fullName>
    </submittedName>
</protein>
<comment type="caution">
    <text evidence="3">The sequence shown here is derived from an EMBL/GenBank/DDBJ whole genome shotgun (WGS) entry which is preliminary data.</text>
</comment>
<feature type="transmembrane region" description="Helical" evidence="1">
    <location>
        <begin position="6"/>
        <end position="39"/>
    </location>
</feature>
<dbReference type="PANTHER" id="PTHR34351">
    <property type="entry name" value="SLR1927 PROTEIN-RELATED"/>
    <property type="match status" value="1"/>
</dbReference>
<name>A0A6B1DRI1_9CHLR</name>
<dbReference type="Pfam" id="PF01882">
    <property type="entry name" value="DUF58"/>
    <property type="match status" value="1"/>
</dbReference>
<reference evidence="3" key="1">
    <citation type="submission" date="2019-09" db="EMBL/GenBank/DDBJ databases">
        <title>Characterisation of the sponge microbiome using genome-centric metagenomics.</title>
        <authorList>
            <person name="Engelberts J.P."/>
            <person name="Robbins S.J."/>
            <person name="De Goeij J.M."/>
            <person name="Aranda M."/>
            <person name="Bell S.C."/>
            <person name="Webster N.S."/>
        </authorList>
    </citation>
    <scope>NUCLEOTIDE SEQUENCE</scope>
    <source>
        <strain evidence="3">SB0662_bin_9</strain>
    </source>
</reference>
<feature type="domain" description="DUF58" evidence="2">
    <location>
        <begin position="190"/>
        <end position="311"/>
    </location>
</feature>
<evidence type="ECO:0000313" key="3">
    <source>
        <dbReference type="EMBL" id="MYD89888.1"/>
    </source>
</evidence>
<keyword evidence="1" id="KW-0812">Transmembrane</keyword>
<dbReference type="EMBL" id="VXPY01000037">
    <property type="protein sequence ID" value="MYD89888.1"/>
    <property type="molecule type" value="Genomic_DNA"/>
</dbReference>
<keyword evidence="1" id="KW-0472">Membrane</keyword>
<accession>A0A6B1DRI1</accession>
<evidence type="ECO:0000256" key="1">
    <source>
        <dbReference type="SAM" id="Phobius"/>
    </source>
</evidence>
<sequence length="397" mass="44953">MREYTFWLIIFLVVAVLLRLDWVYYLVYVAGGVWGLSLLWAKYHLRWMRVTRTTPSHAFSGELAEGAVRIDNLGLVPVPWVRAREAVPPELRSRNRYQTVVSLNGRSAVNFVYELRCRQRGYFRVGPLSLSTGDLFGFADSGFVEEEPETMIVFPRVLPLEKIGLQSRMLFGSLATRRRIFEDPTRLSGVRPYMSGDELKHVHWKATAREGRTQTKKYDPAIAYEVVIAIDLDTRSYGTHGVVSHSEWAIVIAASLASHLSERQQGVGLRTNGLDAMTEEQMQVMPSAPGRAHLTAMLEALARVQVTEPDEGFTDWLGTHTYDLVWGTTLIVIVPVLTGDLLWILHDRYRKGMNILVMVLVPHHDLSRLRAQGEALGLTVLLIERNVDLLELAYEPS</sequence>
<evidence type="ECO:0000259" key="2">
    <source>
        <dbReference type="Pfam" id="PF01882"/>
    </source>
</evidence>
<organism evidence="3">
    <name type="scientific">Caldilineaceae bacterium SB0662_bin_9</name>
    <dbReference type="NCBI Taxonomy" id="2605258"/>
    <lineage>
        <taxon>Bacteria</taxon>
        <taxon>Bacillati</taxon>
        <taxon>Chloroflexota</taxon>
        <taxon>Caldilineae</taxon>
        <taxon>Caldilineales</taxon>
        <taxon>Caldilineaceae</taxon>
    </lineage>
</organism>
<dbReference type="InterPro" id="IPR002881">
    <property type="entry name" value="DUF58"/>
</dbReference>